<evidence type="ECO:0000313" key="2">
    <source>
        <dbReference type="Proteomes" id="UP000233469"/>
    </source>
</evidence>
<dbReference type="VEuPathDB" id="FungiDB:FUN_018193"/>
<dbReference type="GO" id="GO:0005634">
    <property type="term" value="C:nucleus"/>
    <property type="evidence" value="ECO:0007669"/>
    <property type="project" value="InterPro"/>
</dbReference>
<dbReference type="PANTHER" id="PTHR32344:SF1">
    <property type="entry name" value="U1-TYPE DOMAIN-CONTAINING PROTEIN"/>
    <property type="match status" value="1"/>
</dbReference>
<gene>
    <name evidence="1" type="ORF">RhiirC2_857989</name>
</gene>
<sequence length="341" mass="39857">MPPKKTKSVSVYTRCNEYKEIFRVNDNILFCNYCNISIEWKYKYVVDNHCKNLIEAFAIADIPLKKVNCLLPFFKKYVKNGGSISQASTLRQIYLSDIFDKHYQSLRLLFDSKPVVIIMDEITDDCARSVVNTLFCYHNKTKLVSVNFPEHVNNTTMGQILTTILSHFNISFNLPRIHEERYLNKKFLDKIKKVFVHSPAQREELENDRNHNTLTAINSYLQSEQKLGLITIYLNFISLYAAEFVQDLDFFQQSNKPIFPLVELRLQHLTAYIKTYRNSSDFGLFLKNLIIGFRFNTNAFEAAYNKFSAHIPNHPARLIFHACQVFDSKFIQSGDILRKNI</sequence>
<organism evidence="1 2">
    <name type="scientific">Rhizophagus irregularis</name>
    <dbReference type="NCBI Taxonomy" id="588596"/>
    <lineage>
        <taxon>Eukaryota</taxon>
        <taxon>Fungi</taxon>
        <taxon>Fungi incertae sedis</taxon>
        <taxon>Mucoromycota</taxon>
        <taxon>Glomeromycotina</taxon>
        <taxon>Glomeromycetes</taxon>
        <taxon>Glomerales</taxon>
        <taxon>Glomeraceae</taxon>
        <taxon>Rhizophagus</taxon>
    </lineage>
</organism>
<evidence type="ECO:0000313" key="1">
    <source>
        <dbReference type="EMBL" id="PKK57981.1"/>
    </source>
</evidence>
<dbReference type="Proteomes" id="UP000233469">
    <property type="component" value="Unassembled WGS sequence"/>
</dbReference>
<dbReference type="InterPro" id="IPR033375">
    <property type="entry name" value="Cggbp1"/>
</dbReference>
<accession>A0A2N1M8N1</accession>
<dbReference type="EMBL" id="LLXL01003921">
    <property type="protein sequence ID" value="PKK57981.1"/>
    <property type="molecule type" value="Genomic_DNA"/>
</dbReference>
<reference evidence="1 2" key="2">
    <citation type="submission" date="2017-10" db="EMBL/GenBank/DDBJ databases">
        <title>Extensive intraspecific genome diversity in a model arbuscular mycorrhizal fungus.</title>
        <authorList>
            <person name="Chen E.C.H."/>
            <person name="Morin E."/>
            <person name="Baudet D."/>
            <person name="Noel J."/>
            <person name="Ndikumana S."/>
            <person name="Charron P."/>
            <person name="St-Onge C."/>
            <person name="Giorgi J."/>
            <person name="Grigoriev I.V."/>
            <person name="Roux C."/>
            <person name="Martin F.M."/>
            <person name="Corradi N."/>
        </authorList>
    </citation>
    <scope>NUCLEOTIDE SEQUENCE [LARGE SCALE GENOMIC DNA]</scope>
    <source>
        <strain evidence="1 2">C2</strain>
    </source>
</reference>
<dbReference type="AlphaFoldDB" id="A0A2N1M8N1"/>
<dbReference type="VEuPathDB" id="FungiDB:RhiirFUN_026916"/>
<dbReference type="PANTHER" id="PTHR32344">
    <property type="entry name" value="U1-TYPE DOMAIN-CONTAINING PROTEIN"/>
    <property type="match status" value="1"/>
</dbReference>
<name>A0A2N1M8N1_9GLOM</name>
<proteinExistence type="predicted"/>
<reference evidence="1 2" key="1">
    <citation type="submission" date="2016-04" db="EMBL/GenBank/DDBJ databases">
        <title>Genome analyses suggest a sexual origin of heterokaryosis in a supposedly ancient asexual fungus.</title>
        <authorList>
            <person name="Ropars J."/>
            <person name="Sedzielewska K."/>
            <person name="Noel J."/>
            <person name="Charron P."/>
            <person name="Farinelli L."/>
            <person name="Marton T."/>
            <person name="Kruger M."/>
            <person name="Pelin A."/>
            <person name="Brachmann A."/>
            <person name="Corradi N."/>
        </authorList>
    </citation>
    <scope>NUCLEOTIDE SEQUENCE [LARGE SCALE GENOMIC DNA]</scope>
    <source>
        <strain evidence="1 2">C2</strain>
    </source>
</reference>
<dbReference type="GO" id="GO:0003690">
    <property type="term" value="F:double-stranded DNA binding"/>
    <property type="evidence" value="ECO:0007669"/>
    <property type="project" value="InterPro"/>
</dbReference>
<dbReference type="VEuPathDB" id="FungiDB:RhiirA1_476494"/>
<dbReference type="GO" id="GO:0006357">
    <property type="term" value="P:regulation of transcription by RNA polymerase II"/>
    <property type="evidence" value="ECO:0007669"/>
    <property type="project" value="InterPro"/>
</dbReference>
<dbReference type="VEuPathDB" id="FungiDB:RhiirFUN_006976"/>
<comment type="caution">
    <text evidence="1">The sequence shown here is derived from an EMBL/GenBank/DDBJ whole genome shotgun (WGS) entry which is preliminary data.</text>
</comment>
<dbReference type="VEuPathDB" id="FungiDB:RhiirA1_401099"/>
<protein>
    <submittedName>
        <fullName evidence="1">Uncharacterized protein</fullName>
    </submittedName>
</protein>